<dbReference type="GO" id="GO:0004803">
    <property type="term" value="F:transposase activity"/>
    <property type="evidence" value="ECO:0007669"/>
    <property type="project" value="TreeGrafter"/>
</dbReference>
<dbReference type="AlphaFoldDB" id="A0A0F5MQK7"/>
<dbReference type="GO" id="GO:0032196">
    <property type="term" value="P:transposition"/>
    <property type="evidence" value="ECO:0007669"/>
    <property type="project" value="TreeGrafter"/>
</dbReference>
<dbReference type="Pfam" id="PF13936">
    <property type="entry name" value="HTH_38"/>
    <property type="match status" value="1"/>
</dbReference>
<proteinExistence type="predicted"/>
<dbReference type="InterPro" id="IPR025246">
    <property type="entry name" value="IS30-like_HTH"/>
</dbReference>
<accession>A0A0F5MQK7</accession>
<evidence type="ECO:0000259" key="1">
    <source>
        <dbReference type="Pfam" id="PF13936"/>
    </source>
</evidence>
<dbReference type="PATRIC" id="fig|1607817.3.peg.587"/>
<sequence length="153" mass="17988">MQKASKHLTLEERCHIFILKERGFSLREISRTLSRNVSSISRELKRNSISSKYTPRIAEEQYHRRKINIGSGPRKMNSSLKEIICQKLTLLWSPEQISGRLKIENGIKISHESIYQLIWSNKKQGGMLYKYLRHAGKKYNKRSGKRDRKIDCV</sequence>
<organism evidence="2 3">
    <name type="scientific">Candidatus Arcanibacter lacustris</name>
    <dbReference type="NCBI Taxonomy" id="1607817"/>
    <lineage>
        <taxon>Bacteria</taxon>
        <taxon>Pseudomonadati</taxon>
        <taxon>Pseudomonadota</taxon>
        <taxon>Alphaproteobacteria</taxon>
        <taxon>Rickettsiales</taxon>
        <taxon>Candidatus Arcanibacter</taxon>
    </lineage>
</organism>
<dbReference type="Gene3D" id="1.10.10.60">
    <property type="entry name" value="Homeodomain-like"/>
    <property type="match status" value="1"/>
</dbReference>
<dbReference type="GO" id="GO:0005829">
    <property type="term" value="C:cytosol"/>
    <property type="evidence" value="ECO:0007669"/>
    <property type="project" value="TreeGrafter"/>
</dbReference>
<dbReference type="PANTHER" id="PTHR10948:SF23">
    <property type="entry name" value="TRANSPOSASE INSI FOR INSERTION SEQUENCE ELEMENT IS30A-RELATED"/>
    <property type="match status" value="1"/>
</dbReference>
<keyword evidence="3" id="KW-1185">Reference proteome</keyword>
<dbReference type="InterPro" id="IPR051917">
    <property type="entry name" value="Transposase-Integrase"/>
</dbReference>
<dbReference type="PANTHER" id="PTHR10948">
    <property type="entry name" value="TRANSPOSASE"/>
    <property type="match status" value="1"/>
</dbReference>
<protein>
    <recommendedName>
        <fullName evidence="1">Transposase IS30-like HTH domain-containing protein</fullName>
    </recommendedName>
</protein>
<evidence type="ECO:0000313" key="3">
    <source>
        <dbReference type="Proteomes" id="UP000033358"/>
    </source>
</evidence>
<dbReference type="EMBL" id="JYHA01000090">
    <property type="protein sequence ID" value="KKB96322.1"/>
    <property type="molecule type" value="Genomic_DNA"/>
</dbReference>
<name>A0A0F5MQK7_9RICK</name>
<feature type="domain" description="Transposase IS30-like HTH" evidence="1">
    <location>
        <begin position="6"/>
        <end position="47"/>
    </location>
</feature>
<reference evidence="2 3" key="1">
    <citation type="submission" date="2015-02" db="EMBL/GenBank/DDBJ databases">
        <title>Single cell genomics of a rare environmental alphaproteobacterium provides unique insights into Rickettsiaceae evolution.</title>
        <authorList>
            <person name="Martijn J."/>
            <person name="Schulz F."/>
            <person name="Zaremba-Niedzwiedzka K."/>
            <person name="Viklund J."/>
            <person name="Stepanauskas R."/>
            <person name="Andersson S.G.E."/>
            <person name="Horn M."/>
            <person name="Guy L."/>
            <person name="Ettema T.J.G."/>
        </authorList>
    </citation>
    <scope>NUCLEOTIDE SEQUENCE [LARGE SCALE GENOMIC DNA]</scope>
    <source>
        <strain evidence="2 3">SCGC AAA041-L04</strain>
    </source>
</reference>
<dbReference type="InterPro" id="IPR009057">
    <property type="entry name" value="Homeodomain-like_sf"/>
</dbReference>
<gene>
    <name evidence="2" type="ORF">SZ25_00588</name>
</gene>
<dbReference type="SUPFAM" id="SSF46689">
    <property type="entry name" value="Homeodomain-like"/>
    <property type="match status" value="1"/>
</dbReference>
<comment type="caution">
    <text evidence="2">The sequence shown here is derived from an EMBL/GenBank/DDBJ whole genome shotgun (WGS) entry which is preliminary data.</text>
</comment>
<evidence type="ECO:0000313" key="2">
    <source>
        <dbReference type="EMBL" id="KKB96322.1"/>
    </source>
</evidence>
<dbReference type="Proteomes" id="UP000033358">
    <property type="component" value="Unassembled WGS sequence"/>
</dbReference>